<dbReference type="InterPro" id="IPR050205">
    <property type="entry name" value="CDPK_Ser/Thr_kinases"/>
</dbReference>
<dbReference type="SMART" id="SM00220">
    <property type="entry name" value="S_TKc"/>
    <property type="match status" value="1"/>
</dbReference>
<dbReference type="GO" id="GO:0004674">
    <property type="term" value="F:protein serine/threonine kinase activity"/>
    <property type="evidence" value="ECO:0007669"/>
    <property type="project" value="UniProtKB-KW"/>
</dbReference>
<dbReference type="PROSITE" id="PS00108">
    <property type="entry name" value="PROTEIN_KINASE_ST"/>
    <property type="match status" value="1"/>
</dbReference>
<evidence type="ECO:0000256" key="3">
    <source>
        <dbReference type="ARBA" id="ARBA00022679"/>
    </source>
</evidence>
<dbReference type="InterPro" id="IPR008271">
    <property type="entry name" value="Ser/Thr_kinase_AS"/>
</dbReference>
<dbReference type="Proteomes" id="UP000187209">
    <property type="component" value="Unassembled WGS sequence"/>
</dbReference>
<keyword evidence="2" id="KW-0723">Serine/threonine-protein kinase</keyword>
<dbReference type="InterPro" id="IPR011992">
    <property type="entry name" value="EF-hand-dom_pair"/>
</dbReference>
<evidence type="ECO:0000256" key="4">
    <source>
        <dbReference type="ARBA" id="ARBA00022741"/>
    </source>
</evidence>
<keyword evidence="10" id="KW-1185">Reference proteome</keyword>
<keyword evidence="6" id="KW-0106">Calcium</keyword>
<dbReference type="Pfam" id="PF00069">
    <property type="entry name" value="Pkinase"/>
    <property type="match status" value="1"/>
</dbReference>
<dbReference type="AlphaFoldDB" id="A0A1R2BHN6"/>
<sequence length="465" mass="52911">MGSCISGKSNKRDSSQTLPLKPQKYLKFLDNSGILTNSYSMIKKIGEGATCQVKLATCKNTKIQRAVKSISISNEKLRIKAEREIEILKKIDHPCLVRSIESFKDPNNIHIVSEFYTGLSLYDMLKEGSGLNEKEALKYMFYIISGLNYLHKLGIMHRDLKPENMIFESVDSESLLKIIDFGSAQYLKKKVYKKKCGTILYMSPQVLEGKYTEKCDIWSIGIIFYIMISGTHPFYSDTEQDLLDKIRHLPIQFKSQKWANVSSETKHLISSMLAKKENERLSLENVRKALNYSLNIRDSEVINAYSTTIAFNTRSELHRSIVNVGLIKIVGSENVGKMFLHLDADGDGVVKVQDFLGSDPAKLKESSKSFREFEGDHLTFTEFLISFNDWSEIFGGNMLKSIFDVIDEDNDGMIAYGDLEKYSTRIHLLKNEMFKGEKQNGSVIKYEEFESAFHGFQGNLIIGLS</sequence>
<evidence type="ECO:0000313" key="10">
    <source>
        <dbReference type="Proteomes" id="UP000187209"/>
    </source>
</evidence>
<keyword evidence="3" id="KW-0808">Transferase</keyword>
<dbReference type="OrthoDB" id="40902at2759"/>
<gene>
    <name evidence="9" type="ORF">SteCoe_24527</name>
</gene>
<dbReference type="InterPro" id="IPR000719">
    <property type="entry name" value="Prot_kinase_dom"/>
</dbReference>
<dbReference type="SUPFAM" id="SSF47473">
    <property type="entry name" value="EF-hand"/>
    <property type="match status" value="1"/>
</dbReference>
<reference evidence="9 10" key="1">
    <citation type="submission" date="2016-11" db="EMBL/GenBank/DDBJ databases">
        <title>The macronuclear genome of Stentor coeruleus: a giant cell with tiny introns.</title>
        <authorList>
            <person name="Slabodnick M."/>
            <person name="Ruby J.G."/>
            <person name="Reiff S.B."/>
            <person name="Swart E.C."/>
            <person name="Gosai S."/>
            <person name="Prabakaran S."/>
            <person name="Witkowska E."/>
            <person name="Larue G.E."/>
            <person name="Fisher S."/>
            <person name="Freeman R.M."/>
            <person name="Gunawardena J."/>
            <person name="Chu W."/>
            <person name="Stover N.A."/>
            <person name="Gregory B.D."/>
            <person name="Nowacki M."/>
            <person name="Derisi J."/>
            <person name="Roy S.W."/>
            <person name="Marshall W.F."/>
            <person name="Sood P."/>
        </authorList>
    </citation>
    <scope>NUCLEOTIDE SEQUENCE [LARGE SCALE GENOMIC DNA]</scope>
    <source>
        <strain evidence="9">WM001</strain>
    </source>
</reference>
<proteinExistence type="predicted"/>
<dbReference type="Gene3D" id="1.10.510.10">
    <property type="entry name" value="Transferase(Phosphotransferase) domain 1"/>
    <property type="match status" value="1"/>
</dbReference>
<dbReference type="SUPFAM" id="SSF56112">
    <property type="entry name" value="Protein kinase-like (PK-like)"/>
    <property type="match status" value="1"/>
</dbReference>
<dbReference type="PROSITE" id="PS00018">
    <property type="entry name" value="EF_HAND_1"/>
    <property type="match status" value="1"/>
</dbReference>
<evidence type="ECO:0000256" key="1">
    <source>
        <dbReference type="ARBA" id="ARBA00011245"/>
    </source>
</evidence>
<evidence type="ECO:0000259" key="8">
    <source>
        <dbReference type="PROSITE" id="PS50011"/>
    </source>
</evidence>
<protein>
    <recommendedName>
        <fullName evidence="8">Protein kinase domain-containing protein</fullName>
    </recommendedName>
</protein>
<feature type="domain" description="Protein kinase" evidence="8">
    <location>
        <begin position="39"/>
        <end position="294"/>
    </location>
</feature>
<evidence type="ECO:0000256" key="2">
    <source>
        <dbReference type="ARBA" id="ARBA00022527"/>
    </source>
</evidence>
<comment type="subunit">
    <text evidence="1">Monomer.</text>
</comment>
<dbReference type="PROSITE" id="PS50011">
    <property type="entry name" value="PROTEIN_KINASE_DOM"/>
    <property type="match status" value="1"/>
</dbReference>
<evidence type="ECO:0000256" key="7">
    <source>
        <dbReference type="ARBA" id="ARBA00022840"/>
    </source>
</evidence>
<comment type="caution">
    <text evidence="9">The sequence shown here is derived from an EMBL/GenBank/DDBJ whole genome shotgun (WGS) entry which is preliminary data.</text>
</comment>
<evidence type="ECO:0000256" key="6">
    <source>
        <dbReference type="ARBA" id="ARBA00022837"/>
    </source>
</evidence>
<name>A0A1R2BHN6_9CILI</name>
<keyword evidence="4" id="KW-0547">Nucleotide-binding</keyword>
<dbReference type="EMBL" id="MPUH01000647">
    <property type="protein sequence ID" value="OMJ76155.1"/>
    <property type="molecule type" value="Genomic_DNA"/>
</dbReference>
<dbReference type="GO" id="GO:0005524">
    <property type="term" value="F:ATP binding"/>
    <property type="evidence" value="ECO:0007669"/>
    <property type="project" value="UniProtKB-KW"/>
</dbReference>
<dbReference type="FunFam" id="1.10.510.10:FF:000571">
    <property type="entry name" value="Maternal embryonic leucine zipper kinase"/>
    <property type="match status" value="1"/>
</dbReference>
<dbReference type="InterPro" id="IPR011009">
    <property type="entry name" value="Kinase-like_dom_sf"/>
</dbReference>
<evidence type="ECO:0000313" key="9">
    <source>
        <dbReference type="EMBL" id="OMJ76155.1"/>
    </source>
</evidence>
<accession>A0A1R2BHN6</accession>
<keyword evidence="5" id="KW-0418">Kinase</keyword>
<dbReference type="InterPro" id="IPR018247">
    <property type="entry name" value="EF_Hand_1_Ca_BS"/>
</dbReference>
<evidence type="ECO:0000256" key="5">
    <source>
        <dbReference type="ARBA" id="ARBA00022777"/>
    </source>
</evidence>
<dbReference type="PANTHER" id="PTHR24349">
    <property type="entry name" value="SERINE/THREONINE-PROTEIN KINASE"/>
    <property type="match status" value="1"/>
</dbReference>
<organism evidence="9 10">
    <name type="scientific">Stentor coeruleus</name>
    <dbReference type="NCBI Taxonomy" id="5963"/>
    <lineage>
        <taxon>Eukaryota</taxon>
        <taxon>Sar</taxon>
        <taxon>Alveolata</taxon>
        <taxon>Ciliophora</taxon>
        <taxon>Postciliodesmatophora</taxon>
        <taxon>Heterotrichea</taxon>
        <taxon>Heterotrichida</taxon>
        <taxon>Stentoridae</taxon>
        <taxon>Stentor</taxon>
    </lineage>
</organism>
<dbReference type="Gene3D" id="3.30.200.20">
    <property type="entry name" value="Phosphorylase Kinase, domain 1"/>
    <property type="match status" value="1"/>
</dbReference>
<keyword evidence="7" id="KW-0067">ATP-binding</keyword>
<dbReference type="Gene3D" id="1.10.238.10">
    <property type="entry name" value="EF-hand"/>
    <property type="match status" value="1"/>
</dbReference>